<protein>
    <recommendedName>
        <fullName evidence="4">DUF3017 domain-containing protein</fullName>
    </recommendedName>
</protein>
<dbReference type="Proteomes" id="UP000198981">
    <property type="component" value="Unassembled WGS sequence"/>
</dbReference>
<dbReference type="Pfam" id="PF11222">
    <property type="entry name" value="DUF3017"/>
    <property type="match status" value="1"/>
</dbReference>
<evidence type="ECO:0000256" key="1">
    <source>
        <dbReference type="SAM" id="Phobius"/>
    </source>
</evidence>
<evidence type="ECO:0000313" key="2">
    <source>
        <dbReference type="EMBL" id="SCX47262.1"/>
    </source>
</evidence>
<sequence length="99" mass="10225">MARAPLHTRRPFLAGVLRQLPLTGVLLVVAVGLLTVASGNWRRGLLVMGLALIAAGVLRMVLPVRRQGFLAVRSTVTDVLLTTGGGVALALVAVAIPPG</sequence>
<dbReference type="EMBL" id="FMUH01000002">
    <property type="protein sequence ID" value="SCX47262.1"/>
    <property type="molecule type" value="Genomic_DNA"/>
</dbReference>
<name>A0A1G4Y1F5_9ACTN</name>
<feature type="transmembrane region" description="Helical" evidence="1">
    <location>
        <begin position="20"/>
        <end position="39"/>
    </location>
</feature>
<reference evidence="3" key="1">
    <citation type="submission" date="2016-10" db="EMBL/GenBank/DDBJ databases">
        <authorList>
            <person name="Varghese N."/>
            <person name="Submissions S."/>
        </authorList>
    </citation>
    <scope>NUCLEOTIDE SEQUENCE [LARGE SCALE GENOMIC DNA]</scope>
    <source>
        <strain evidence="3">DSM 45722</strain>
    </source>
</reference>
<dbReference type="AlphaFoldDB" id="A0A1G4Y1F5"/>
<keyword evidence="3" id="KW-1185">Reference proteome</keyword>
<dbReference type="OrthoDB" id="5193401at2"/>
<keyword evidence="1" id="KW-0472">Membrane</keyword>
<keyword evidence="1" id="KW-0812">Transmembrane</keyword>
<dbReference type="InterPro" id="IPR021385">
    <property type="entry name" value="DUF3017"/>
</dbReference>
<feature type="transmembrane region" description="Helical" evidence="1">
    <location>
        <begin position="76"/>
        <end position="96"/>
    </location>
</feature>
<accession>A0A1G4Y1F5</accession>
<dbReference type="STRING" id="1960309.SAMN03159343_1971"/>
<evidence type="ECO:0008006" key="4">
    <source>
        <dbReference type="Google" id="ProtNLM"/>
    </source>
</evidence>
<evidence type="ECO:0000313" key="3">
    <source>
        <dbReference type="Proteomes" id="UP000198981"/>
    </source>
</evidence>
<feature type="transmembrane region" description="Helical" evidence="1">
    <location>
        <begin position="45"/>
        <end position="64"/>
    </location>
</feature>
<gene>
    <name evidence="2" type="ORF">SAMN03159343_1971</name>
</gene>
<dbReference type="RefSeq" id="WP_092802741.1">
    <property type="nucleotide sequence ID" value="NZ_FMUH01000002.1"/>
</dbReference>
<keyword evidence="1" id="KW-1133">Transmembrane helix</keyword>
<proteinExistence type="predicted"/>
<organism evidence="2 3">
    <name type="scientific">Klenkia marina</name>
    <dbReference type="NCBI Taxonomy" id="1960309"/>
    <lineage>
        <taxon>Bacteria</taxon>
        <taxon>Bacillati</taxon>
        <taxon>Actinomycetota</taxon>
        <taxon>Actinomycetes</taxon>
        <taxon>Geodermatophilales</taxon>
        <taxon>Geodermatophilaceae</taxon>
        <taxon>Klenkia</taxon>
    </lineage>
</organism>